<dbReference type="GO" id="GO:0006511">
    <property type="term" value="P:ubiquitin-dependent protein catabolic process"/>
    <property type="evidence" value="ECO:0007669"/>
    <property type="project" value="TreeGrafter"/>
</dbReference>
<dbReference type="GO" id="GO:0000151">
    <property type="term" value="C:ubiquitin ligase complex"/>
    <property type="evidence" value="ECO:0007669"/>
    <property type="project" value="TreeGrafter"/>
</dbReference>
<dbReference type="GeneID" id="41976766"/>
<evidence type="ECO:0000256" key="6">
    <source>
        <dbReference type="SAM" id="MobiDB-lite"/>
    </source>
</evidence>
<dbReference type="OrthoDB" id="687730at2759"/>
<evidence type="ECO:0000313" key="8">
    <source>
        <dbReference type="EMBL" id="TPX09431.1"/>
    </source>
</evidence>
<evidence type="ECO:0000256" key="3">
    <source>
        <dbReference type="ARBA" id="ARBA00022771"/>
    </source>
</evidence>
<name>A0A507AWY4_9PEZI</name>
<dbReference type="InParanoid" id="A0A507AWY4"/>
<dbReference type="AlphaFoldDB" id="A0A507AWY4"/>
<dbReference type="FunFam" id="2.60.200.20:FF:000030">
    <property type="entry name" value="FHA domain-containing protein"/>
    <property type="match status" value="1"/>
</dbReference>
<dbReference type="STRING" id="1093900.A0A507AWY4"/>
<sequence>MFTQPVTAPTSPGLSVTSASATTVSPASPTSRSGRLRGLSYLRTYTQQHLLNRDSGSGSSTPTAAQQQSPVSHSSRNLLTRSISYTPTSSTTSPVSATPPTRPSAPEPAAAGAVTASSSSSTQATVAGGSSRTAVASTSASRTTNKRPAPQNESASDSERAPRTSMTRNRSATASDAASAGSTPLDILPSIRFSTFYDPRATRPSLTFTPVSRTLPTGGEVIRVGRYSERDTQQNVPTNVPSAAPVGFKSKVVSRRHCEFWYEEGKWYIKDVKSSSGTFLNHIRLSPPGTESKPFPVNDGDIVQLGIDFKGGEEMIFRCVKMRLELNRGWQNKLNTFNLTTHKRLRNMTMSGESGGAPQTSQDCSICLSSIAYPIFICPNCRAAADLEAEVEDPEEWQQLGSDDGQASEAPAAETAMAVDPDETQALEVDGRPEPPQQQPAPVSSHPVQHSLADSDMEIDPPSQQPPPPPPAAAPAASSRPASAEDATMSVSHATSHPVPIPNAAAARRVASEDDTGNSTPTNEQRQTRTPSPVNGNPPPNAEGPITPRNDAGPWVFDGSGVRTRSGGAAAAAAGRASTDSRRGEMRSLDAAAEMLNQQN</sequence>
<dbReference type="GO" id="GO:0008270">
    <property type="term" value="F:zinc ion binding"/>
    <property type="evidence" value="ECO:0007669"/>
    <property type="project" value="UniProtKB-KW"/>
</dbReference>
<organism evidence="8 9">
    <name type="scientific">Thyridium curvatum</name>
    <dbReference type="NCBI Taxonomy" id="1093900"/>
    <lineage>
        <taxon>Eukaryota</taxon>
        <taxon>Fungi</taxon>
        <taxon>Dikarya</taxon>
        <taxon>Ascomycota</taxon>
        <taxon>Pezizomycotina</taxon>
        <taxon>Sordariomycetes</taxon>
        <taxon>Sordariomycetidae</taxon>
        <taxon>Thyridiales</taxon>
        <taxon>Thyridiaceae</taxon>
        <taxon>Thyridium</taxon>
    </lineage>
</organism>
<feature type="compositionally biased region" description="Pro residues" evidence="6">
    <location>
        <begin position="463"/>
        <end position="473"/>
    </location>
</feature>
<feature type="domain" description="FHA" evidence="7">
    <location>
        <begin position="222"/>
        <end position="285"/>
    </location>
</feature>
<feature type="region of interest" description="Disordered" evidence="6">
    <location>
        <begin position="427"/>
        <end position="585"/>
    </location>
</feature>
<reference evidence="8 9" key="1">
    <citation type="submission" date="2019-06" db="EMBL/GenBank/DDBJ databases">
        <title>Draft genome sequence of the filamentous fungus Phialemoniopsis curvata isolated from diesel fuel.</title>
        <authorList>
            <person name="Varaljay V.A."/>
            <person name="Lyon W.J."/>
            <person name="Crouch A.L."/>
            <person name="Drake C.E."/>
            <person name="Hollomon J.M."/>
            <person name="Nadeau L.J."/>
            <person name="Nunn H.S."/>
            <person name="Stevenson B.S."/>
            <person name="Bojanowski C.L."/>
            <person name="Crookes-Goodson W.J."/>
        </authorList>
    </citation>
    <scope>NUCLEOTIDE SEQUENCE [LARGE SCALE GENOMIC DNA]</scope>
    <source>
        <strain evidence="8 9">D216</strain>
    </source>
</reference>
<dbReference type="PANTHER" id="PTHR15067">
    <property type="entry name" value="E3 UBIQUITIN-PROTEIN LIGASE RNF8"/>
    <property type="match status" value="1"/>
</dbReference>
<dbReference type="Proteomes" id="UP000319257">
    <property type="component" value="Unassembled WGS sequence"/>
</dbReference>
<feature type="compositionally biased region" description="Low complexity" evidence="6">
    <location>
        <begin position="80"/>
        <end position="99"/>
    </location>
</feature>
<dbReference type="InterPro" id="IPR000253">
    <property type="entry name" value="FHA_dom"/>
</dbReference>
<keyword evidence="3" id="KW-0863">Zinc-finger</keyword>
<keyword evidence="9" id="KW-1185">Reference proteome</keyword>
<dbReference type="GO" id="GO:0032153">
    <property type="term" value="C:cell division site"/>
    <property type="evidence" value="ECO:0007669"/>
    <property type="project" value="TreeGrafter"/>
</dbReference>
<feature type="compositionally biased region" description="Low complexity" evidence="6">
    <location>
        <begin position="107"/>
        <end position="143"/>
    </location>
</feature>
<dbReference type="SUPFAM" id="SSF49879">
    <property type="entry name" value="SMAD/FHA domain"/>
    <property type="match status" value="1"/>
</dbReference>
<gene>
    <name evidence="8" type="ORF">E0L32_009319</name>
</gene>
<dbReference type="RefSeq" id="XP_030991142.1">
    <property type="nucleotide sequence ID" value="XM_031144271.1"/>
</dbReference>
<dbReference type="PANTHER" id="PTHR15067:SF7">
    <property type="entry name" value="E3 UBIQUITIN-PROTEIN LIGASE DMA1-RELATED"/>
    <property type="match status" value="1"/>
</dbReference>
<dbReference type="GO" id="GO:0061630">
    <property type="term" value="F:ubiquitin protein ligase activity"/>
    <property type="evidence" value="ECO:0007669"/>
    <property type="project" value="TreeGrafter"/>
</dbReference>
<dbReference type="GO" id="GO:0005829">
    <property type="term" value="C:cytosol"/>
    <property type="evidence" value="ECO:0007669"/>
    <property type="project" value="TreeGrafter"/>
</dbReference>
<feature type="compositionally biased region" description="Polar residues" evidence="6">
    <location>
        <begin position="517"/>
        <end position="535"/>
    </location>
</feature>
<dbReference type="PROSITE" id="PS50006">
    <property type="entry name" value="FHA_DOMAIN"/>
    <property type="match status" value="1"/>
</dbReference>
<comment type="caution">
    <text evidence="8">The sequence shown here is derived from an EMBL/GenBank/DDBJ whole genome shotgun (WGS) entry which is preliminary data.</text>
</comment>
<evidence type="ECO:0000313" key="9">
    <source>
        <dbReference type="Proteomes" id="UP000319257"/>
    </source>
</evidence>
<feature type="compositionally biased region" description="Low complexity" evidence="6">
    <location>
        <begin position="15"/>
        <end position="38"/>
    </location>
</feature>
<evidence type="ECO:0000259" key="7">
    <source>
        <dbReference type="PROSITE" id="PS50006"/>
    </source>
</evidence>
<keyword evidence="5" id="KW-0862">Zinc</keyword>
<evidence type="ECO:0000256" key="2">
    <source>
        <dbReference type="ARBA" id="ARBA00022723"/>
    </source>
</evidence>
<dbReference type="Gene3D" id="2.60.200.20">
    <property type="match status" value="1"/>
</dbReference>
<feature type="compositionally biased region" description="Low complexity" evidence="6">
    <location>
        <begin position="171"/>
        <end position="183"/>
    </location>
</feature>
<dbReference type="SMART" id="SM00240">
    <property type="entry name" value="FHA"/>
    <property type="match status" value="1"/>
</dbReference>
<evidence type="ECO:0000256" key="1">
    <source>
        <dbReference type="ARBA" id="ARBA00022679"/>
    </source>
</evidence>
<feature type="compositionally biased region" description="Low complexity" evidence="6">
    <location>
        <begin position="559"/>
        <end position="578"/>
    </location>
</feature>
<feature type="compositionally biased region" description="Polar residues" evidence="6">
    <location>
        <begin position="51"/>
        <end position="79"/>
    </location>
</feature>
<feature type="region of interest" description="Disordered" evidence="6">
    <location>
        <begin position="1"/>
        <end position="38"/>
    </location>
</feature>
<dbReference type="EMBL" id="SKBQ01000067">
    <property type="protein sequence ID" value="TPX09431.1"/>
    <property type="molecule type" value="Genomic_DNA"/>
</dbReference>
<evidence type="ECO:0000256" key="5">
    <source>
        <dbReference type="ARBA" id="ARBA00022833"/>
    </source>
</evidence>
<accession>A0A507AWY4</accession>
<keyword evidence="4" id="KW-0833">Ubl conjugation pathway</keyword>
<feature type="region of interest" description="Disordered" evidence="6">
    <location>
        <begin position="51"/>
        <end position="184"/>
    </location>
</feature>
<feature type="compositionally biased region" description="Polar residues" evidence="6">
    <location>
        <begin position="1"/>
        <end position="14"/>
    </location>
</feature>
<dbReference type="GO" id="GO:0016567">
    <property type="term" value="P:protein ubiquitination"/>
    <property type="evidence" value="ECO:0007669"/>
    <property type="project" value="TreeGrafter"/>
</dbReference>
<feature type="region of interest" description="Disordered" evidence="6">
    <location>
        <begin position="392"/>
        <end position="414"/>
    </location>
</feature>
<dbReference type="Pfam" id="PF00498">
    <property type="entry name" value="FHA"/>
    <property type="match status" value="1"/>
</dbReference>
<proteinExistence type="predicted"/>
<keyword evidence="1" id="KW-0808">Transferase</keyword>
<keyword evidence="2" id="KW-0479">Metal-binding</keyword>
<feature type="compositionally biased region" description="Low complexity" evidence="6">
    <location>
        <begin position="474"/>
        <end position="484"/>
    </location>
</feature>
<protein>
    <recommendedName>
        <fullName evidence="7">FHA domain-containing protein</fullName>
    </recommendedName>
</protein>
<evidence type="ECO:0000256" key="4">
    <source>
        <dbReference type="ARBA" id="ARBA00022786"/>
    </source>
</evidence>
<dbReference type="InterPro" id="IPR008984">
    <property type="entry name" value="SMAD_FHA_dom_sf"/>
</dbReference>